<dbReference type="PROSITE" id="PS51257">
    <property type="entry name" value="PROKAR_LIPOPROTEIN"/>
    <property type="match status" value="1"/>
</dbReference>
<protein>
    <submittedName>
        <fullName evidence="2">Outer membrane PBP1 activator LpoA protein</fullName>
    </submittedName>
</protein>
<name>A0AAE3KAV0_9GAMM</name>
<sequence length="615" mass="67420">MPRAAMLAAVVALGACTVMPTDPEPSPELTEALDAREAGDVGRAARAYADAAAGKQPPDSEILRLTAAWFYIEAGEVDTATELFEAVETDEDSPELLLDLHHAVEASLALQRDAVEEALTLVGARLPSETVAARKLLLARARGLTMDGRLLDAVEARAALEPLLPTDWERDSNRAALWDTLGDVPMARLREIMPPPPDDFGAWVELEFLTRAQRFDPPTLEESLRLWESRYPDHPAADRDYRAELLARHLEGIGYPERIAVLLPLSGDLADAGRAVRDGMLAAYFHSDAEDRPVLIFHDVGDDGEDPWAAYMRAAQDGADLVIGPLTRPAVQVFAEARSLPVPVLALNGAPDELQPPTGLYRFGLLPEDDARAAARYAYASGQRHVAVLVPDGDWGRRVGRAFSEELEAAGGVVVGRQSYSESSQDHAFSLRRLFALEDSDTRRRRVQGTVGGTIEYEPRRRQDIDAIFVGAFQDQARVIRPQIRFHQGTTLPVLTTSHAYVGRVSDADSDLVGVTFFDSPWSLGESTPAPDRRTLERMLGGNLGNHGALYGLGADAYRLIPQLRRLRDDPAHRIDGATGTLWIDQTGHVRRDLLPARFQRDRVDVLGNGTLTTR</sequence>
<evidence type="ECO:0000313" key="3">
    <source>
        <dbReference type="Proteomes" id="UP001205843"/>
    </source>
</evidence>
<dbReference type="Gene3D" id="3.40.50.2300">
    <property type="match status" value="2"/>
</dbReference>
<dbReference type="Pfam" id="PF04348">
    <property type="entry name" value="LppC"/>
    <property type="match status" value="1"/>
</dbReference>
<comment type="caution">
    <text evidence="2">The sequence shown here is derived from an EMBL/GenBank/DDBJ whole genome shotgun (WGS) entry which is preliminary data.</text>
</comment>
<dbReference type="InterPro" id="IPR028082">
    <property type="entry name" value="Peripla_BP_I"/>
</dbReference>
<dbReference type="InterPro" id="IPR007443">
    <property type="entry name" value="LpoA"/>
</dbReference>
<dbReference type="PANTHER" id="PTHR38038:SF1">
    <property type="entry name" value="PENICILLIN-BINDING PROTEIN ACTIVATOR LPOA"/>
    <property type="match status" value="1"/>
</dbReference>
<dbReference type="Gene3D" id="1.25.40.650">
    <property type="match status" value="1"/>
</dbReference>
<dbReference type="Proteomes" id="UP001205843">
    <property type="component" value="Unassembled WGS sequence"/>
</dbReference>
<evidence type="ECO:0000256" key="1">
    <source>
        <dbReference type="ARBA" id="ARBA00023136"/>
    </source>
</evidence>
<keyword evidence="3" id="KW-1185">Reference proteome</keyword>
<gene>
    <name evidence="2" type="ORF">J2T57_000965</name>
</gene>
<dbReference type="SUPFAM" id="SSF53822">
    <property type="entry name" value="Periplasmic binding protein-like I"/>
    <property type="match status" value="1"/>
</dbReference>
<dbReference type="CDD" id="cd06339">
    <property type="entry name" value="PBP1_YraM_LppC_lipoprotein-like"/>
    <property type="match status" value="1"/>
</dbReference>
<dbReference type="GO" id="GO:0030234">
    <property type="term" value="F:enzyme regulator activity"/>
    <property type="evidence" value="ECO:0007669"/>
    <property type="project" value="TreeGrafter"/>
</dbReference>
<accession>A0AAE3KAV0</accession>
<reference evidence="2" key="1">
    <citation type="submission" date="2022-03" db="EMBL/GenBank/DDBJ databases">
        <title>Genomic Encyclopedia of Type Strains, Phase III (KMG-III): the genomes of soil and plant-associated and newly described type strains.</title>
        <authorList>
            <person name="Whitman W."/>
        </authorList>
    </citation>
    <scope>NUCLEOTIDE SEQUENCE</scope>
    <source>
        <strain evidence="2">ANL 6-2</strain>
    </source>
</reference>
<evidence type="ECO:0000313" key="2">
    <source>
        <dbReference type="EMBL" id="MCP1673866.1"/>
    </source>
</evidence>
<dbReference type="AlphaFoldDB" id="A0AAE3KAV0"/>
<keyword evidence="1" id="KW-0472">Membrane</keyword>
<dbReference type="PANTHER" id="PTHR38038">
    <property type="entry name" value="PENICILLIN-BINDING PROTEIN ACTIVATOR LPOA"/>
    <property type="match status" value="1"/>
</dbReference>
<dbReference type="GO" id="GO:0031241">
    <property type="term" value="C:periplasmic side of cell outer membrane"/>
    <property type="evidence" value="ECO:0007669"/>
    <property type="project" value="TreeGrafter"/>
</dbReference>
<dbReference type="GO" id="GO:0009252">
    <property type="term" value="P:peptidoglycan biosynthetic process"/>
    <property type="evidence" value="ECO:0007669"/>
    <property type="project" value="TreeGrafter"/>
</dbReference>
<dbReference type="EMBL" id="JALJXV010000002">
    <property type="protein sequence ID" value="MCP1673866.1"/>
    <property type="molecule type" value="Genomic_DNA"/>
</dbReference>
<organism evidence="2 3">
    <name type="scientific">Natronocella acetinitrilica</name>
    <dbReference type="NCBI Taxonomy" id="414046"/>
    <lineage>
        <taxon>Bacteria</taxon>
        <taxon>Pseudomonadati</taxon>
        <taxon>Pseudomonadota</taxon>
        <taxon>Gammaproteobacteria</taxon>
        <taxon>Chromatiales</taxon>
        <taxon>Ectothiorhodospiraceae</taxon>
        <taxon>Natronocella</taxon>
    </lineage>
</organism>
<dbReference type="RefSeq" id="WP_253475079.1">
    <property type="nucleotide sequence ID" value="NZ_JALJXV010000002.1"/>
</dbReference>
<proteinExistence type="predicted"/>